<reference evidence="2 3" key="1">
    <citation type="submission" date="2020-05" db="EMBL/GenBank/DDBJ databases">
        <title>MicrobeNet Type strains.</title>
        <authorList>
            <person name="Nicholson A.C."/>
        </authorList>
    </citation>
    <scope>NUCLEOTIDE SEQUENCE [LARGE SCALE GENOMIC DNA]</scope>
    <source>
        <strain evidence="2 3">JCM 14547</strain>
    </source>
</reference>
<evidence type="ECO:0000256" key="1">
    <source>
        <dbReference type="SAM" id="MobiDB-lite"/>
    </source>
</evidence>
<evidence type="ECO:0000313" key="3">
    <source>
        <dbReference type="Proteomes" id="UP000555552"/>
    </source>
</evidence>
<accession>A0A849BLB6</accession>
<sequence length="293" mass="32709">MALPGDVLNEHPLRAALDRADPRPEPRAQQADKKNYAQRLSNHLAQVVADELRPRYPAVTPTATGQGQEASVGVDRGRKRLDVKVTDPTLGLLVCVSIKTYNFQDYSPKKNELGRWTKNIVRNDHELRGEAMVLHQRQPYSVLVAVLFEPYTTCEDGDPTSSNDKGKSSFAHHVTTLAKRAGRGRRTVYGGADKSWVELGAEDTRYDLFERVFIGLYEPDGPDRGAVRFFDVEQPAPRNGRPAAKYTCSFAEFVDQVDEEVRRRNRTAPTWADPDASDESSDPEGLGDVDVEN</sequence>
<dbReference type="Proteomes" id="UP000555552">
    <property type="component" value="Unassembled WGS sequence"/>
</dbReference>
<feature type="region of interest" description="Disordered" evidence="1">
    <location>
        <begin position="261"/>
        <end position="293"/>
    </location>
</feature>
<keyword evidence="3" id="KW-1185">Reference proteome</keyword>
<proteinExistence type="predicted"/>
<feature type="compositionally biased region" description="Acidic residues" evidence="1">
    <location>
        <begin position="275"/>
        <end position="293"/>
    </location>
</feature>
<name>A0A849BLB6_9ACTN</name>
<dbReference type="EMBL" id="JABEMA010000010">
    <property type="protein sequence ID" value="NNH21867.1"/>
    <property type="molecule type" value="Genomic_DNA"/>
</dbReference>
<protein>
    <recommendedName>
        <fullName evidence="4">Restriction endonuclease</fullName>
    </recommendedName>
</protein>
<gene>
    <name evidence="2" type="ORF">HLB09_01955</name>
</gene>
<organism evidence="2 3">
    <name type="scientific">Pseudokineococcus marinus</name>
    <dbReference type="NCBI Taxonomy" id="351215"/>
    <lineage>
        <taxon>Bacteria</taxon>
        <taxon>Bacillati</taxon>
        <taxon>Actinomycetota</taxon>
        <taxon>Actinomycetes</taxon>
        <taxon>Kineosporiales</taxon>
        <taxon>Kineosporiaceae</taxon>
        <taxon>Pseudokineococcus</taxon>
    </lineage>
</organism>
<comment type="caution">
    <text evidence="2">The sequence shown here is derived from an EMBL/GenBank/DDBJ whole genome shotgun (WGS) entry which is preliminary data.</text>
</comment>
<evidence type="ECO:0008006" key="4">
    <source>
        <dbReference type="Google" id="ProtNLM"/>
    </source>
</evidence>
<evidence type="ECO:0000313" key="2">
    <source>
        <dbReference type="EMBL" id="NNH21867.1"/>
    </source>
</evidence>
<dbReference type="AlphaFoldDB" id="A0A849BLB6"/>